<gene>
    <name evidence="2" type="ORF">H6X83_06545</name>
</gene>
<dbReference type="Pfam" id="PF10105">
    <property type="entry name" value="DUF2344"/>
    <property type="match status" value="1"/>
</dbReference>
<reference evidence="2 3" key="1">
    <citation type="submission" date="2020-08" db="EMBL/GenBank/DDBJ databases">
        <authorList>
            <person name="Ren C."/>
            <person name="Gu Y."/>
            <person name="Xu Y."/>
        </authorList>
    </citation>
    <scope>NUCLEOTIDE SEQUENCE [LARGE SCALE GENOMIC DNA]</scope>
    <source>
        <strain evidence="2 3">LBM18003</strain>
    </source>
</reference>
<name>A0A7G9WKP3_9FIRM</name>
<evidence type="ECO:0000259" key="1">
    <source>
        <dbReference type="Pfam" id="PF10105"/>
    </source>
</evidence>
<proteinExistence type="predicted"/>
<dbReference type="EMBL" id="CP060696">
    <property type="protein sequence ID" value="QNO19255.1"/>
    <property type="molecule type" value="Genomic_DNA"/>
</dbReference>
<sequence>MKNIRVWFSKTGPSRYISHLDLMRCMTRAVRRAQLPLWYTQGFNSRVYMTFALPLSLGVSGLRESMDLRLKGEMDGEEIKNCVNRVLPPDIQVLEVTEPKMKPGAIAFASYRMRIAEEDPEELAGQIQKLFAREPLLVEKKSKHGVLQMNLHPELDHTEVAAEAKTVQIDAVLPAGSNFNLNPALLLDCIKKNLNIEITAEIIRTNLYDESMKPFE</sequence>
<dbReference type="NCBIfam" id="TIGR03936">
    <property type="entry name" value="sam_1_link_chp"/>
    <property type="match status" value="1"/>
</dbReference>
<evidence type="ECO:0000313" key="3">
    <source>
        <dbReference type="Proteomes" id="UP000516046"/>
    </source>
</evidence>
<keyword evidence="3" id="KW-1185">Reference proteome</keyword>
<feature type="domain" description="DUF2344" evidence="1">
    <location>
        <begin position="4"/>
        <end position="183"/>
    </location>
</feature>
<dbReference type="RefSeq" id="WP_212508324.1">
    <property type="nucleotide sequence ID" value="NZ_CP060696.1"/>
</dbReference>
<organism evidence="2 3">
    <name type="scientific">Caproicibacterium amylolyticum</name>
    <dbReference type="NCBI Taxonomy" id="2766537"/>
    <lineage>
        <taxon>Bacteria</taxon>
        <taxon>Bacillati</taxon>
        <taxon>Bacillota</taxon>
        <taxon>Clostridia</taxon>
        <taxon>Eubacteriales</taxon>
        <taxon>Oscillospiraceae</taxon>
        <taxon>Caproicibacterium</taxon>
    </lineage>
</organism>
<dbReference type="AlphaFoldDB" id="A0A7G9WKP3"/>
<dbReference type="KEGG" id="caml:H6X83_06545"/>
<dbReference type="InterPro" id="IPR018768">
    <property type="entry name" value="DUF2344"/>
</dbReference>
<dbReference type="Proteomes" id="UP000516046">
    <property type="component" value="Chromosome"/>
</dbReference>
<protein>
    <submittedName>
        <fullName evidence="2">DUF2344 domain-containing protein</fullName>
    </submittedName>
</protein>
<accession>A0A7G9WKP3</accession>
<evidence type="ECO:0000313" key="2">
    <source>
        <dbReference type="EMBL" id="QNO19255.1"/>
    </source>
</evidence>